<dbReference type="InterPro" id="IPR036272">
    <property type="entry name" value="Methuselah_N_sf"/>
</dbReference>
<feature type="domain" description="Methuselah N-terminal" evidence="7">
    <location>
        <begin position="61"/>
        <end position="172"/>
    </location>
</feature>
<evidence type="ECO:0000256" key="4">
    <source>
        <dbReference type="ARBA" id="ARBA00023170"/>
    </source>
</evidence>
<keyword evidence="6" id="KW-0812">Transmembrane</keyword>
<dbReference type="AlphaFoldDB" id="A0A1B6IPC9"/>
<comment type="similarity">
    <text evidence="2">Belongs to the G-protein coupled receptor 2 family. Mth subfamily.</text>
</comment>
<keyword evidence="5" id="KW-0807">Transducer</keyword>
<dbReference type="EMBL" id="GECU01018956">
    <property type="protein sequence ID" value="JAS88750.1"/>
    <property type="molecule type" value="Transcribed_RNA"/>
</dbReference>
<name>A0A1B6IPC9_9HEMI</name>
<dbReference type="InterPro" id="IPR010596">
    <property type="entry name" value="Methuselah_N_dom"/>
</dbReference>
<reference evidence="8" key="1">
    <citation type="submission" date="2015-11" db="EMBL/GenBank/DDBJ databases">
        <title>De novo transcriptome assembly of four potential Pierce s Disease insect vectors from Arizona vineyards.</title>
        <authorList>
            <person name="Tassone E.E."/>
        </authorList>
    </citation>
    <scope>NUCLEOTIDE SEQUENCE</scope>
</reference>
<keyword evidence="6" id="KW-1133">Transmembrane helix</keyword>
<feature type="transmembrane region" description="Helical" evidence="6">
    <location>
        <begin position="20"/>
        <end position="40"/>
    </location>
</feature>
<evidence type="ECO:0000256" key="1">
    <source>
        <dbReference type="ARBA" id="ARBA00004141"/>
    </source>
</evidence>
<keyword evidence="3" id="KW-0297">G-protein coupled receptor</keyword>
<protein>
    <recommendedName>
        <fullName evidence="7">Methuselah N-terminal domain-containing protein</fullName>
    </recommendedName>
</protein>
<gene>
    <name evidence="8" type="ORF">g.22250</name>
</gene>
<proteinExistence type="inferred from homology"/>
<evidence type="ECO:0000256" key="2">
    <source>
        <dbReference type="ARBA" id="ARBA00008979"/>
    </source>
</evidence>
<dbReference type="SUPFAM" id="SSF63877">
    <property type="entry name" value="Methuselah ectodomain"/>
    <property type="match status" value="1"/>
</dbReference>
<comment type="subcellular location">
    <subcellularLocation>
        <location evidence="1">Membrane</location>
        <topology evidence="1">Multi-pass membrane protein</topology>
    </subcellularLocation>
</comment>
<dbReference type="GO" id="GO:0004930">
    <property type="term" value="F:G protein-coupled receptor activity"/>
    <property type="evidence" value="ECO:0007669"/>
    <property type="project" value="UniProtKB-KW"/>
</dbReference>
<evidence type="ECO:0000256" key="6">
    <source>
        <dbReference type="SAM" id="Phobius"/>
    </source>
</evidence>
<keyword evidence="4" id="KW-0675">Receptor</keyword>
<evidence type="ECO:0000259" key="7">
    <source>
        <dbReference type="Pfam" id="PF06652"/>
    </source>
</evidence>
<evidence type="ECO:0000313" key="8">
    <source>
        <dbReference type="EMBL" id="JAS88750.1"/>
    </source>
</evidence>
<evidence type="ECO:0000256" key="3">
    <source>
        <dbReference type="ARBA" id="ARBA00023040"/>
    </source>
</evidence>
<evidence type="ECO:0000256" key="5">
    <source>
        <dbReference type="ARBA" id="ARBA00023224"/>
    </source>
</evidence>
<dbReference type="Pfam" id="PF06652">
    <property type="entry name" value="Methuselah_N"/>
    <property type="match status" value="1"/>
</dbReference>
<organism evidence="8">
    <name type="scientific">Homalodisca liturata</name>
    <dbReference type="NCBI Taxonomy" id="320908"/>
    <lineage>
        <taxon>Eukaryota</taxon>
        <taxon>Metazoa</taxon>
        <taxon>Ecdysozoa</taxon>
        <taxon>Arthropoda</taxon>
        <taxon>Hexapoda</taxon>
        <taxon>Insecta</taxon>
        <taxon>Pterygota</taxon>
        <taxon>Neoptera</taxon>
        <taxon>Paraneoptera</taxon>
        <taxon>Hemiptera</taxon>
        <taxon>Auchenorrhyncha</taxon>
        <taxon>Membracoidea</taxon>
        <taxon>Cicadellidae</taxon>
        <taxon>Cicadellinae</taxon>
        <taxon>Proconiini</taxon>
        <taxon>Homalodisca</taxon>
    </lineage>
</organism>
<keyword evidence="6" id="KW-0472">Membrane</keyword>
<accession>A0A1B6IPC9</accession>
<dbReference type="GO" id="GO:0016020">
    <property type="term" value="C:membrane"/>
    <property type="evidence" value="ECO:0007669"/>
    <property type="project" value="UniProtKB-SubCell"/>
</dbReference>
<sequence>MEPVTTVTQRPQTELTIFRWVQVIVIIVVIACNAYYLHVVNIRYVPVSLRCEHELLNKLENFADFKIGDVLMEEFRYSQETFWPDTNTVKGCPCHLKTCVVKCCPFDESFHSKSNLTCSPDDSLTVSSTISDTTVYYRLEDARRDELQIKNTNQSDFVVFSNTKCLHGKTEKRIRWNSTNWRSGLYRCR</sequence>